<keyword evidence="3" id="KW-1185">Reference proteome</keyword>
<protein>
    <submittedName>
        <fullName evidence="2">Inorganic triphosphatase</fullName>
    </submittedName>
</protein>
<dbReference type="Gene3D" id="2.40.320.10">
    <property type="entry name" value="Hypothetical Protein Pfu-838710-001"/>
    <property type="match status" value="1"/>
</dbReference>
<dbReference type="SUPFAM" id="SSF55154">
    <property type="entry name" value="CYTH-like phosphatases"/>
    <property type="match status" value="1"/>
</dbReference>
<name>A0ABQ3IJQ0_9GAMM</name>
<dbReference type="InterPro" id="IPR033469">
    <property type="entry name" value="CYTH-like_dom_sf"/>
</dbReference>
<dbReference type="InterPro" id="IPR023577">
    <property type="entry name" value="CYTH_domain"/>
</dbReference>
<dbReference type="PROSITE" id="PS51707">
    <property type="entry name" value="CYTH"/>
    <property type="match status" value="1"/>
</dbReference>
<dbReference type="Pfam" id="PF01928">
    <property type="entry name" value="CYTH"/>
    <property type="match status" value="1"/>
</dbReference>
<feature type="domain" description="CYTH" evidence="1">
    <location>
        <begin position="2"/>
        <end position="204"/>
    </location>
</feature>
<dbReference type="SMART" id="SM01118">
    <property type="entry name" value="CYTH"/>
    <property type="match status" value="1"/>
</dbReference>
<evidence type="ECO:0000313" key="2">
    <source>
        <dbReference type="EMBL" id="GHE84249.1"/>
    </source>
</evidence>
<proteinExistence type="predicted"/>
<reference evidence="3" key="1">
    <citation type="journal article" date="2019" name="Int. J. Syst. Evol. Microbiol.">
        <title>The Global Catalogue of Microorganisms (GCM) 10K type strain sequencing project: providing services to taxonomists for standard genome sequencing and annotation.</title>
        <authorList>
            <consortium name="The Broad Institute Genomics Platform"/>
            <consortium name="The Broad Institute Genome Sequencing Center for Infectious Disease"/>
            <person name="Wu L."/>
            <person name="Ma J."/>
        </authorList>
    </citation>
    <scope>NUCLEOTIDE SEQUENCE [LARGE SCALE GENOMIC DNA]</scope>
    <source>
        <strain evidence="3">CGMCC 1.15922</strain>
    </source>
</reference>
<dbReference type="PANTHER" id="PTHR39569:SF1">
    <property type="entry name" value="INORGANIC TRIPHOSPHATASE"/>
    <property type="match status" value="1"/>
</dbReference>
<dbReference type="RefSeq" id="WP_189377174.1">
    <property type="nucleotide sequence ID" value="NZ_BNAH01000004.1"/>
</dbReference>
<evidence type="ECO:0000313" key="3">
    <source>
        <dbReference type="Proteomes" id="UP000626370"/>
    </source>
</evidence>
<sequence length="498" mass="57897">MNTEIELKYLVLSQDVEATITSLLNAKKLTFEKNEKLLSNCYFDTPDLALRKKDYGLRVRGCNGHIEQTIKTAGSVVGGLHQRPEYNIEIQNSFPDLSLFPTNIWSQEDNVTQLQEQLIALFDTDFTRITWLVEFQNSKVEFAFDCGTISSDGQELEISEIELELVSGSVEHLFALARVIFSGLLLRPGIKSKAARGYSLWHKKNQLDENTNLQIDSSGKDLKENFTQGISHCLQQLHLAIEHYIEQPSYEHLEPVIDVLVMLRHGFWLFDLRLNEKGHEIREQLSLFIQLFDWLDSAIYLRELMNKTGNYRKKLDLSEQLIEQLRIEKQRFPEQSHVIELIHSERFNTIQLTLLELICSKAEDVFTPLTTEVDYRQYAKEKLSASLNDLLSVLPEKNLTIEQYLALRKLVKRSLLTGGWFGLLFDAQLRDQFRMPWLDIQQGLGELRSLWIIHQQLERLEDAPKKLISWHQSKLDNLLLALEHSRQSATTQQPYWLE</sequence>
<dbReference type="PANTHER" id="PTHR39569">
    <property type="entry name" value="INORGANIC TRIPHOSPHATASE"/>
    <property type="match status" value="1"/>
</dbReference>
<gene>
    <name evidence="2" type="primary">ygiF</name>
    <name evidence="2" type="ORF">GCM10011501_11060</name>
</gene>
<organism evidence="2 3">
    <name type="scientific">Thalassotalea profundi</name>
    <dbReference type="NCBI Taxonomy" id="2036687"/>
    <lineage>
        <taxon>Bacteria</taxon>
        <taxon>Pseudomonadati</taxon>
        <taxon>Pseudomonadota</taxon>
        <taxon>Gammaproteobacteria</taxon>
        <taxon>Alteromonadales</taxon>
        <taxon>Colwelliaceae</taxon>
        <taxon>Thalassotalea</taxon>
    </lineage>
</organism>
<dbReference type="CDD" id="cd07756">
    <property type="entry name" value="CYTH-like_Pase_CHAD"/>
    <property type="match status" value="1"/>
</dbReference>
<dbReference type="EMBL" id="BNAH01000004">
    <property type="protein sequence ID" value="GHE84249.1"/>
    <property type="molecule type" value="Genomic_DNA"/>
</dbReference>
<dbReference type="Proteomes" id="UP000626370">
    <property type="component" value="Unassembled WGS sequence"/>
</dbReference>
<comment type="caution">
    <text evidence="2">The sequence shown here is derived from an EMBL/GenBank/DDBJ whole genome shotgun (WGS) entry which is preliminary data.</text>
</comment>
<evidence type="ECO:0000259" key="1">
    <source>
        <dbReference type="PROSITE" id="PS51707"/>
    </source>
</evidence>
<dbReference type="InterPro" id="IPR039013">
    <property type="entry name" value="YgiF"/>
</dbReference>
<accession>A0ABQ3IJQ0</accession>